<sequence length="301" mass="34198">MAILSRIKFVEDFLLRMAWVNDNHVEAHVEFPRASYAKTIIWVVVDGKRTIEVNGILYEVQAGDIVVIPPQTPRTVLKGDPASDPIRYYSIGCDLKVGSLHFVQLYKMPVITSIEDAAAFREMSRLSAQLSTEAISVINMLHALNQPKRIISRVNTEESAALLALSATFQLWFARFIGLMQPYLPAEPRDIDPRISELCAYMQQNIGRKLTLSDLAKFVFLSESHLRLLFRKTVGVAPMAYFRQLRLQRAKELLVNTAYTLKEVAEMTGFDTLNQFSRMFSSYEAISASNYRKRYYGGVQG</sequence>
<comment type="caution">
    <text evidence="5">The sequence shown here is derived from an EMBL/GenBank/DDBJ whole genome shotgun (WGS) entry which is preliminary data.</text>
</comment>
<proteinExistence type="predicted"/>
<dbReference type="PROSITE" id="PS00041">
    <property type="entry name" value="HTH_ARAC_FAMILY_1"/>
    <property type="match status" value="1"/>
</dbReference>
<evidence type="ECO:0000313" key="6">
    <source>
        <dbReference type="Proteomes" id="UP000730618"/>
    </source>
</evidence>
<name>A0ABM8V9W6_9BACL</name>
<evidence type="ECO:0000256" key="2">
    <source>
        <dbReference type="ARBA" id="ARBA00023125"/>
    </source>
</evidence>
<dbReference type="PROSITE" id="PS01124">
    <property type="entry name" value="HTH_ARAC_FAMILY_2"/>
    <property type="match status" value="1"/>
</dbReference>
<reference evidence="5 6" key="1">
    <citation type="submission" date="2021-06" db="EMBL/GenBank/DDBJ databases">
        <authorList>
            <person name="Criscuolo A."/>
        </authorList>
    </citation>
    <scope>NUCLEOTIDE SEQUENCE [LARGE SCALE GENOMIC DNA]</scope>
    <source>
        <strain evidence="6">CIP 111802</strain>
    </source>
</reference>
<dbReference type="SMART" id="SM00342">
    <property type="entry name" value="HTH_ARAC"/>
    <property type="match status" value="1"/>
</dbReference>
<keyword evidence="6" id="KW-1185">Reference proteome</keyword>
<evidence type="ECO:0000259" key="4">
    <source>
        <dbReference type="PROSITE" id="PS01124"/>
    </source>
</evidence>
<dbReference type="Pfam" id="PF12833">
    <property type="entry name" value="HTH_18"/>
    <property type="match status" value="1"/>
</dbReference>
<dbReference type="PANTHER" id="PTHR43280:SF28">
    <property type="entry name" value="HTH-TYPE TRANSCRIPTIONAL ACTIVATOR RHAS"/>
    <property type="match status" value="1"/>
</dbReference>
<protein>
    <submittedName>
        <fullName evidence="5">HTH-type transcriptional activator RhaR</fullName>
    </submittedName>
</protein>
<feature type="domain" description="HTH araC/xylS-type" evidence="4">
    <location>
        <begin position="196"/>
        <end position="294"/>
    </location>
</feature>
<dbReference type="Pfam" id="PF02311">
    <property type="entry name" value="AraC_binding"/>
    <property type="match status" value="1"/>
</dbReference>
<dbReference type="Proteomes" id="UP000730618">
    <property type="component" value="Unassembled WGS sequence"/>
</dbReference>
<evidence type="ECO:0000256" key="1">
    <source>
        <dbReference type="ARBA" id="ARBA00023015"/>
    </source>
</evidence>
<accession>A0ABM8V9W6</accession>
<dbReference type="InterPro" id="IPR018060">
    <property type="entry name" value="HTH_AraC"/>
</dbReference>
<dbReference type="RefSeq" id="WP_218096489.1">
    <property type="nucleotide sequence ID" value="NZ_CAJVCE010000001.1"/>
</dbReference>
<evidence type="ECO:0000256" key="3">
    <source>
        <dbReference type="ARBA" id="ARBA00023163"/>
    </source>
</evidence>
<evidence type="ECO:0000313" key="5">
    <source>
        <dbReference type="EMBL" id="CAG7614601.1"/>
    </source>
</evidence>
<dbReference type="InterPro" id="IPR018062">
    <property type="entry name" value="HTH_AraC-typ_CS"/>
</dbReference>
<dbReference type="EMBL" id="CAJVCE010000001">
    <property type="protein sequence ID" value="CAG7614601.1"/>
    <property type="molecule type" value="Genomic_DNA"/>
</dbReference>
<dbReference type="InterPro" id="IPR003313">
    <property type="entry name" value="AraC-bd"/>
</dbReference>
<keyword evidence="3" id="KW-0804">Transcription</keyword>
<gene>
    <name evidence="5" type="primary">rhaR_3</name>
    <name evidence="5" type="ORF">PAECIP111802_00091</name>
</gene>
<keyword evidence="1" id="KW-0805">Transcription regulation</keyword>
<keyword evidence="2" id="KW-0238">DNA-binding</keyword>
<organism evidence="5 6">
    <name type="scientific">Paenibacillus allorhizosphaerae</name>
    <dbReference type="NCBI Taxonomy" id="2849866"/>
    <lineage>
        <taxon>Bacteria</taxon>
        <taxon>Bacillati</taxon>
        <taxon>Bacillota</taxon>
        <taxon>Bacilli</taxon>
        <taxon>Bacillales</taxon>
        <taxon>Paenibacillaceae</taxon>
        <taxon>Paenibacillus</taxon>
    </lineage>
</organism>
<dbReference type="PANTHER" id="PTHR43280">
    <property type="entry name" value="ARAC-FAMILY TRANSCRIPTIONAL REGULATOR"/>
    <property type="match status" value="1"/>
</dbReference>